<sequence>MCPERQKTKPNLKPPYYTVPSEKHSGWTRLANRIEEAVVKNLEPSAADQQNAKIDINKPCSSAGNSPQNPRMKFKTIAKGLSLMSRVRAADTALEREQHAFFTKYGISTSDGVQQEEYASDLSNTVGVFDWNGMSINEFFRQKFVVDPYTDYYYRWLGVVTLAYCYNLLLIVYRCVFIDKESVSLTCLIIFICFDIIFDIVYVIDSFVRARTGYLDQGLLVRDVAKIKRRYMKNQMRWVDVISCVPFDYLFELAFQTTNPCFRFNRLIRLDRALHFQNATEMRMSKPNIFRLLCVFLYILVLIHWNACFYFFVSYLIGFGSTRWVYGYANIQSLPHGTLDTLGRRYLYSFYWSTLMLTTIGEVPWPVKSVEFVIVCADLLFGVLIFATTVGNVGSLITSAGATRLDLQTSIDNSLPHGTLDTLGRRYLYSFYWSTLMLTTIGEVPWPVKSVEFVIVCADLLFGVLIFATTVGNVGSLITSAGATRLDLQTSIDNVKNYLKLRFVGKKLVHRIGKWFDYLWENKQAMGGRGDQDVLKLLPTKLQAEIAMHVHFETLRKVRLFQHCEAGLLGELVLKLELQVFSPKDYVCRKGDIGREMYIVKKGRLQVVADDGVSVLHTLIEGAVFGELSLLNIPGNKHGNRRSASIRSVGYTDLFVLKKADLWAALCEYPDAKKLLMQKGCEMLLRDGLLDETFAKNLHDESKSEEQQMQNLRIHVERLQHRLARLTAEYVSTEVRLFARLAHLERELSKYGINNE</sequence>
<proteinExistence type="predicted"/>
<keyword evidence="13" id="KW-1185">Reference proteome</keyword>
<evidence type="ECO:0000313" key="13">
    <source>
        <dbReference type="Proteomes" id="UP000050741"/>
    </source>
</evidence>
<dbReference type="GO" id="GO:0030553">
    <property type="term" value="F:cGMP binding"/>
    <property type="evidence" value="ECO:0007669"/>
    <property type="project" value="TreeGrafter"/>
</dbReference>
<dbReference type="Gene3D" id="1.10.287.70">
    <property type="match status" value="2"/>
</dbReference>
<dbReference type="InterPro" id="IPR050866">
    <property type="entry name" value="CNG_cation_channel"/>
</dbReference>
<evidence type="ECO:0000256" key="7">
    <source>
        <dbReference type="ARBA" id="ARBA00023286"/>
    </source>
</evidence>
<keyword evidence="9" id="KW-0175">Coiled coil</keyword>
<dbReference type="InterPro" id="IPR005821">
    <property type="entry name" value="Ion_trans_dom"/>
</dbReference>
<dbReference type="Pfam" id="PF16526">
    <property type="entry name" value="CLZ"/>
    <property type="match status" value="1"/>
</dbReference>
<keyword evidence="2" id="KW-0813">Transport</keyword>
<evidence type="ECO:0000256" key="5">
    <source>
        <dbReference type="ARBA" id="ARBA00023065"/>
    </source>
</evidence>
<dbReference type="InterPro" id="IPR032406">
    <property type="entry name" value="CLZ_dom"/>
</dbReference>
<reference evidence="13" key="1">
    <citation type="submission" date="2014-05" db="EMBL/GenBank/DDBJ databases">
        <title>The genome and life-stage specific transcriptomes of Globodera pallida elucidate key aspects of plant parasitism by a cyst nematode.</title>
        <authorList>
            <person name="Cotton J.A."/>
            <person name="Lilley C.J."/>
            <person name="Jones L.M."/>
            <person name="Kikuchi T."/>
            <person name="Reid A.J."/>
            <person name="Thorpe P."/>
            <person name="Tsai I.J."/>
            <person name="Beasley H."/>
            <person name="Blok V."/>
            <person name="Cock P.J.A."/>
            <person name="Van den Akker S.E."/>
            <person name="Holroyd N."/>
            <person name="Hunt M."/>
            <person name="Mantelin S."/>
            <person name="Naghra H."/>
            <person name="Pain A."/>
            <person name="Palomares-Rius J.E."/>
            <person name="Zarowiecki M."/>
            <person name="Berriman M."/>
            <person name="Jones J.T."/>
            <person name="Urwin P.E."/>
        </authorList>
    </citation>
    <scope>NUCLEOTIDE SEQUENCE [LARGE SCALE GENOMIC DNA]</scope>
    <source>
        <strain evidence="13">Lindley</strain>
    </source>
</reference>
<dbReference type="GO" id="GO:0005886">
    <property type="term" value="C:plasma membrane"/>
    <property type="evidence" value="ECO:0007669"/>
    <property type="project" value="TreeGrafter"/>
</dbReference>
<keyword evidence="7" id="KW-1071">Ligand-gated ion channel</keyword>
<feature type="transmembrane region" description="Helical" evidence="11">
    <location>
        <begin position="453"/>
        <end position="478"/>
    </location>
</feature>
<dbReference type="FunFam" id="1.10.287.630:FF:000001">
    <property type="entry name" value="Cyclic nucleotide-gated channel alpha 3"/>
    <property type="match status" value="1"/>
</dbReference>
<dbReference type="PROSITE" id="PS00889">
    <property type="entry name" value="CNMP_BINDING_2"/>
    <property type="match status" value="1"/>
</dbReference>
<dbReference type="Gene3D" id="2.60.120.10">
    <property type="entry name" value="Jelly Rolls"/>
    <property type="match status" value="1"/>
</dbReference>
<evidence type="ECO:0000256" key="3">
    <source>
        <dbReference type="ARBA" id="ARBA00022692"/>
    </source>
</evidence>
<dbReference type="FunFam" id="2.60.120.10:FF:000002">
    <property type="entry name" value="Cyclic nucleotide gated channel alpha 1a"/>
    <property type="match status" value="1"/>
</dbReference>
<feature type="region of interest" description="Disordered" evidence="10">
    <location>
        <begin position="1"/>
        <end position="21"/>
    </location>
</feature>
<evidence type="ECO:0000256" key="10">
    <source>
        <dbReference type="SAM" id="MobiDB-lite"/>
    </source>
</evidence>
<dbReference type="GO" id="GO:0005222">
    <property type="term" value="F:intracellularly cAMP-activated cation channel activity"/>
    <property type="evidence" value="ECO:0007669"/>
    <property type="project" value="TreeGrafter"/>
</dbReference>
<evidence type="ECO:0000256" key="6">
    <source>
        <dbReference type="ARBA" id="ARBA00023136"/>
    </source>
</evidence>
<dbReference type="Gene3D" id="1.10.287.630">
    <property type="entry name" value="Helix hairpin bin"/>
    <property type="match status" value="1"/>
</dbReference>
<dbReference type="PANTHER" id="PTHR45638">
    <property type="entry name" value="CYCLIC NUCLEOTIDE-GATED CATION CHANNEL SUBUNIT A"/>
    <property type="match status" value="1"/>
</dbReference>
<evidence type="ECO:0000256" key="8">
    <source>
        <dbReference type="ARBA" id="ARBA00023303"/>
    </source>
</evidence>
<dbReference type="Gene3D" id="1.20.5.300">
    <property type="match status" value="1"/>
</dbReference>
<dbReference type="GO" id="GO:0044877">
    <property type="term" value="F:protein-containing complex binding"/>
    <property type="evidence" value="ECO:0007669"/>
    <property type="project" value="TreeGrafter"/>
</dbReference>
<accession>A0A183BS36</accession>
<evidence type="ECO:0000256" key="1">
    <source>
        <dbReference type="ARBA" id="ARBA00004141"/>
    </source>
</evidence>
<feature type="transmembrane region" description="Helical" evidence="11">
    <location>
        <begin position="292"/>
        <end position="317"/>
    </location>
</feature>
<feature type="domain" description="Cyclic nucleotide-binding" evidence="12">
    <location>
        <begin position="560"/>
        <end position="662"/>
    </location>
</feature>
<dbReference type="InterPro" id="IPR014710">
    <property type="entry name" value="RmlC-like_jellyroll"/>
</dbReference>
<dbReference type="GO" id="GO:0017071">
    <property type="term" value="C:intracellular cyclic nucleotide activated cation channel complex"/>
    <property type="evidence" value="ECO:0007669"/>
    <property type="project" value="TreeGrafter"/>
</dbReference>
<dbReference type="Pfam" id="PF00027">
    <property type="entry name" value="cNMP_binding"/>
    <property type="match status" value="1"/>
</dbReference>
<evidence type="ECO:0000256" key="11">
    <source>
        <dbReference type="SAM" id="Phobius"/>
    </source>
</evidence>
<dbReference type="WBParaSite" id="GPLIN_000342200">
    <property type="protein sequence ID" value="GPLIN_000342200"/>
    <property type="gene ID" value="GPLIN_000342200"/>
</dbReference>
<keyword evidence="4 11" id="KW-1133">Transmembrane helix</keyword>
<dbReference type="SMART" id="SM00100">
    <property type="entry name" value="cNMP"/>
    <property type="match status" value="1"/>
</dbReference>
<dbReference type="GO" id="GO:0005223">
    <property type="term" value="F:intracellularly cGMP-activated cation channel activity"/>
    <property type="evidence" value="ECO:0007669"/>
    <property type="project" value="TreeGrafter"/>
</dbReference>
<keyword evidence="6 11" id="KW-0472">Membrane</keyword>
<dbReference type="SUPFAM" id="SSF51206">
    <property type="entry name" value="cAMP-binding domain-like"/>
    <property type="match status" value="1"/>
</dbReference>
<evidence type="ECO:0000256" key="4">
    <source>
        <dbReference type="ARBA" id="ARBA00022989"/>
    </source>
</evidence>
<dbReference type="AlphaFoldDB" id="A0A183BS36"/>
<organism evidence="13 14">
    <name type="scientific">Globodera pallida</name>
    <name type="common">Potato cyst nematode worm</name>
    <name type="synonym">Heterodera pallida</name>
    <dbReference type="NCBI Taxonomy" id="36090"/>
    <lineage>
        <taxon>Eukaryota</taxon>
        <taxon>Metazoa</taxon>
        <taxon>Ecdysozoa</taxon>
        <taxon>Nematoda</taxon>
        <taxon>Chromadorea</taxon>
        <taxon>Rhabditida</taxon>
        <taxon>Tylenchina</taxon>
        <taxon>Tylenchomorpha</taxon>
        <taxon>Tylenchoidea</taxon>
        <taxon>Heteroderidae</taxon>
        <taxon>Heteroderinae</taxon>
        <taxon>Globodera</taxon>
    </lineage>
</organism>
<evidence type="ECO:0000256" key="2">
    <source>
        <dbReference type="ARBA" id="ARBA00022448"/>
    </source>
</evidence>
<comment type="subcellular location">
    <subcellularLocation>
        <location evidence="1">Membrane</location>
        <topology evidence="1">Multi-pass membrane protein</topology>
    </subcellularLocation>
</comment>
<keyword evidence="3 11" id="KW-0812">Transmembrane</keyword>
<dbReference type="Proteomes" id="UP000050741">
    <property type="component" value="Unassembled WGS sequence"/>
</dbReference>
<protein>
    <submittedName>
        <fullName evidence="14">Cyclic nucleotide-binding domain-containing protein</fullName>
    </submittedName>
</protein>
<dbReference type="Pfam" id="PF00520">
    <property type="entry name" value="Ion_trans"/>
    <property type="match status" value="1"/>
</dbReference>
<feature type="transmembrane region" description="Helical" evidence="11">
    <location>
        <begin position="372"/>
        <end position="397"/>
    </location>
</feature>
<feature type="transmembrane region" description="Helical" evidence="11">
    <location>
        <begin position="152"/>
        <end position="171"/>
    </location>
</feature>
<dbReference type="InterPro" id="IPR018488">
    <property type="entry name" value="cNMP-bd_CS"/>
</dbReference>
<keyword evidence="8" id="KW-0407">Ion channel</keyword>
<name>A0A183BS36_GLOPA</name>
<dbReference type="SUPFAM" id="SSF81324">
    <property type="entry name" value="Voltage-gated potassium channels"/>
    <property type="match status" value="2"/>
</dbReference>
<feature type="coiled-coil region" evidence="9">
    <location>
        <begin position="695"/>
        <end position="736"/>
    </location>
</feature>
<dbReference type="InterPro" id="IPR000595">
    <property type="entry name" value="cNMP-bd_dom"/>
</dbReference>
<dbReference type="PROSITE" id="PS50042">
    <property type="entry name" value="CNMP_BINDING_3"/>
    <property type="match status" value="1"/>
</dbReference>
<keyword evidence="5" id="KW-0406">Ion transport</keyword>
<evidence type="ECO:0000313" key="14">
    <source>
        <dbReference type="WBParaSite" id="GPLIN_000342200"/>
    </source>
</evidence>
<evidence type="ECO:0000256" key="9">
    <source>
        <dbReference type="SAM" id="Coils"/>
    </source>
</evidence>
<dbReference type="CDD" id="cd00038">
    <property type="entry name" value="CAP_ED"/>
    <property type="match status" value="1"/>
</dbReference>
<evidence type="ECO:0000259" key="12">
    <source>
        <dbReference type="PROSITE" id="PS50042"/>
    </source>
</evidence>
<reference evidence="14" key="2">
    <citation type="submission" date="2016-06" db="UniProtKB">
        <authorList>
            <consortium name="WormBaseParasite"/>
        </authorList>
    </citation>
    <scope>IDENTIFICATION</scope>
</reference>
<dbReference type="InterPro" id="IPR018490">
    <property type="entry name" value="cNMP-bd_dom_sf"/>
</dbReference>
<dbReference type="PANTHER" id="PTHR45638:SF11">
    <property type="entry name" value="CYCLIC NUCLEOTIDE-GATED CATION CHANNEL SUBUNIT A"/>
    <property type="match status" value="1"/>
</dbReference>
<feature type="transmembrane region" description="Helical" evidence="11">
    <location>
        <begin position="183"/>
        <end position="204"/>
    </location>
</feature>
<dbReference type="PROSITE" id="PS00888">
    <property type="entry name" value="CNMP_BINDING_1"/>
    <property type="match status" value="1"/>
</dbReference>